<dbReference type="PIRSF" id="PIRSF006169">
    <property type="entry name" value="UCP006169"/>
    <property type="match status" value="1"/>
</dbReference>
<sequence length="78" mass="8642">MKIPWQQLDPETLHNVLEAVVLREGTDYGDEELSFATKVEQLKQNLKAGKAVLVYSELTESVDVVAPEQVTGTEPDAE</sequence>
<evidence type="ECO:0000313" key="2">
    <source>
        <dbReference type="EMBL" id="RUO80191.1"/>
    </source>
</evidence>
<comment type="similarity">
    <text evidence="1">Belongs to the UPF0270 family.</text>
</comment>
<name>A0A432ZQT3_9GAMM</name>
<accession>A0A432ZQT3</accession>
<dbReference type="SUPFAM" id="SSF118001">
    <property type="entry name" value="YehU-like"/>
    <property type="match status" value="1"/>
</dbReference>
<dbReference type="Pfam" id="PF06794">
    <property type="entry name" value="UPF0270"/>
    <property type="match status" value="1"/>
</dbReference>
<comment type="caution">
    <text evidence="2">The sequence shown here is derived from an EMBL/GenBank/DDBJ whole genome shotgun (WGS) entry which is preliminary data.</text>
</comment>
<reference evidence="2 3" key="1">
    <citation type="journal article" date="2011" name="Front. Microbiol.">
        <title>Genomic signatures of strain selection and enhancement in Bacillus atrophaeus var. globigii, a historical biowarfare simulant.</title>
        <authorList>
            <person name="Gibbons H.S."/>
            <person name="Broomall S.M."/>
            <person name="McNew L.A."/>
            <person name="Daligault H."/>
            <person name="Chapman C."/>
            <person name="Bruce D."/>
            <person name="Karavis M."/>
            <person name="Krepps M."/>
            <person name="McGregor P.A."/>
            <person name="Hong C."/>
            <person name="Park K.H."/>
            <person name="Akmal A."/>
            <person name="Feldman A."/>
            <person name="Lin J.S."/>
            <person name="Chang W.E."/>
            <person name="Higgs B.W."/>
            <person name="Demirev P."/>
            <person name="Lindquist J."/>
            <person name="Liem A."/>
            <person name="Fochler E."/>
            <person name="Read T.D."/>
            <person name="Tapia R."/>
            <person name="Johnson S."/>
            <person name="Bishop-Lilly K.A."/>
            <person name="Detter C."/>
            <person name="Han C."/>
            <person name="Sozhamannan S."/>
            <person name="Rosenzweig C.N."/>
            <person name="Skowronski E.W."/>
        </authorList>
    </citation>
    <scope>NUCLEOTIDE SEQUENCE [LARGE SCALE GENOMIC DNA]</scope>
    <source>
        <strain evidence="2 3">CC-PW-9</strain>
    </source>
</reference>
<dbReference type="RefSeq" id="WP_126842028.1">
    <property type="nucleotide sequence ID" value="NZ_PIQH01000006.1"/>
</dbReference>
<dbReference type="Gene3D" id="1.10.10.610">
    <property type="entry name" value="YehU-like"/>
    <property type="match status" value="1"/>
</dbReference>
<dbReference type="NCBIfam" id="NF003438">
    <property type="entry name" value="PRK04966.1"/>
    <property type="match status" value="1"/>
</dbReference>
<dbReference type="OrthoDB" id="6120729at2"/>
<gene>
    <name evidence="2" type="ORF">CWI84_07815</name>
</gene>
<evidence type="ECO:0000256" key="1">
    <source>
        <dbReference type="ARBA" id="ARBA00006450"/>
    </source>
</evidence>
<dbReference type="Proteomes" id="UP000287996">
    <property type="component" value="Unassembled WGS sequence"/>
</dbReference>
<dbReference type="InterPro" id="IPR010648">
    <property type="entry name" value="UPF0270"/>
</dbReference>
<dbReference type="AlphaFoldDB" id="A0A432ZQT3"/>
<proteinExistence type="inferred from homology"/>
<dbReference type="EMBL" id="PIQH01000006">
    <property type="protein sequence ID" value="RUO80191.1"/>
    <property type="molecule type" value="Genomic_DNA"/>
</dbReference>
<keyword evidence="3" id="KW-1185">Reference proteome</keyword>
<dbReference type="InterPro" id="IPR036685">
    <property type="entry name" value="YehU-like_sf"/>
</dbReference>
<organism evidence="2 3">
    <name type="scientific">Idiomarina tyrosinivorans</name>
    <dbReference type="NCBI Taxonomy" id="1445662"/>
    <lineage>
        <taxon>Bacteria</taxon>
        <taxon>Pseudomonadati</taxon>
        <taxon>Pseudomonadota</taxon>
        <taxon>Gammaproteobacteria</taxon>
        <taxon>Alteromonadales</taxon>
        <taxon>Idiomarinaceae</taxon>
        <taxon>Idiomarina</taxon>
    </lineage>
</organism>
<protein>
    <submittedName>
        <fullName evidence="2">Uncharacterized protein</fullName>
    </submittedName>
</protein>
<evidence type="ECO:0000313" key="3">
    <source>
        <dbReference type="Proteomes" id="UP000287996"/>
    </source>
</evidence>